<dbReference type="Proteomes" id="UP001500729">
    <property type="component" value="Unassembled WGS sequence"/>
</dbReference>
<keyword evidence="3" id="KW-1185">Reference proteome</keyword>
<evidence type="ECO:0000256" key="1">
    <source>
        <dbReference type="SAM" id="Phobius"/>
    </source>
</evidence>
<reference evidence="2 3" key="1">
    <citation type="journal article" date="2019" name="Int. J. Syst. Evol. Microbiol.">
        <title>The Global Catalogue of Microorganisms (GCM) 10K type strain sequencing project: providing services to taxonomists for standard genome sequencing and annotation.</title>
        <authorList>
            <consortium name="The Broad Institute Genomics Platform"/>
            <consortium name="The Broad Institute Genome Sequencing Center for Infectious Disease"/>
            <person name="Wu L."/>
            <person name="Ma J."/>
        </authorList>
    </citation>
    <scope>NUCLEOTIDE SEQUENCE [LARGE SCALE GENOMIC DNA]</scope>
    <source>
        <strain evidence="2 3">JCM 10303</strain>
    </source>
</reference>
<gene>
    <name evidence="2" type="ORF">GCM10009533_02710</name>
</gene>
<evidence type="ECO:0008006" key="4">
    <source>
        <dbReference type="Google" id="ProtNLM"/>
    </source>
</evidence>
<feature type="transmembrane region" description="Helical" evidence="1">
    <location>
        <begin position="20"/>
        <end position="43"/>
    </location>
</feature>
<name>A0ABN1BY48_SACER</name>
<proteinExistence type="predicted"/>
<dbReference type="EMBL" id="BAAAGS010000001">
    <property type="protein sequence ID" value="GAA0507402.1"/>
    <property type="molecule type" value="Genomic_DNA"/>
</dbReference>
<organism evidence="2 3">
    <name type="scientific">Saccharopolyspora erythraea</name>
    <name type="common">Streptomyces erythraeus</name>
    <dbReference type="NCBI Taxonomy" id="1836"/>
    <lineage>
        <taxon>Bacteria</taxon>
        <taxon>Bacillati</taxon>
        <taxon>Actinomycetota</taxon>
        <taxon>Actinomycetes</taxon>
        <taxon>Pseudonocardiales</taxon>
        <taxon>Pseudonocardiaceae</taxon>
        <taxon>Saccharopolyspora</taxon>
    </lineage>
</organism>
<protein>
    <recommendedName>
        <fullName evidence="4">PH domain-containing protein</fullName>
    </recommendedName>
</protein>
<keyword evidence="1" id="KW-0812">Transmembrane</keyword>
<accession>A0ABN1BY48</accession>
<keyword evidence="1" id="KW-1133">Transmembrane helix</keyword>
<evidence type="ECO:0000313" key="3">
    <source>
        <dbReference type="Proteomes" id="UP001500729"/>
    </source>
</evidence>
<dbReference type="RefSeq" id="WP_009943697.1">
    <property type="nucleotide sequence ID" value="NZ_BAAAGS010000001.1"/>
</dbReference>
<comment type="caution">
    <text evidence="2">The sequence shown here is derived from an EMBL/GenBank/DDBJ whole genome shotgun (WGS) entry which is preliminary data.</text>
</comment>
<evidence type="ECO:0000313" key="2">
    <source>
        <dbReference type="EMBL" id="GAA0507402.1"/>
    </source>
</evidence>
<sequence length="184" mass="20338">MSTHSGLAPGKNATVVRYRYGWGMLAGALGLLAFAGIFVFYLLTPGQAAREFNPFVPWVMIILVGPIALLFLAGSLFVLSRTHRVHVDERGMWFSSWNETDLIAWTELRAVRAREPRPKPKDDPKADSLPAALELHPGDANFAQCHAKLVKTTDSGLCTVDLPGRATVRRLAQAISKYRPDLLR</sequence>
<keyword evidence="1" id="KW-0472">Membrane</keyword>
<feature type="transmembrane region" description="Helical" evidence="1">
    <location>
        <begin position="55"/>
        <end position="79"/>
    </location>
</feature>